<feature type="chain" id="PRO_5007854170" description="Hydrophobin" evidence="1">
    <location>
        <begin position="19"/>
        <end position="207"/>
    </location>
</feature>
<dbReference type="AlphaFoldDB" id="A0A164WN03"/>
<gene>
    <name evidence="2" type="ORF">SISNIDRAFT_484065</name>
</gene>
<dbReference type="EMBL" id="KV419402">
    <property type="protein sequence ID" value="KZS95195.1"/>
    <property type="molecule type" value="Genomic_DNA"/>
</dbReference>
<accession>A0A164WN03</accession>
<sequence length="207" mass="21544">MALLKVLVFAMLSTVVMAGISPSACPNPTITKTELVKAPSGRFVNFTSVTCGQTVESTKLKSTLPVGNFPIIAPAPVIKVRDVLEARSAAECTFSPCACGGTCALTVCEAPAAPISETDCLDLAEDLDSLAGTTVILGPEAAEIATLNTCETAIVNLESASDLQICFDDWASLAFQISEACPGDEIVCQSVVGDEFVTEWAIEVFSS</sequence>
<protein>
    <recommendedName>
        <fullName evidence="4">Hydrophobin</fullName>
    </recommendedName>
</protein>
<feature type="signal peptide" evidence="1">
    <location>
        <begin position="1"/>
        <end position="18"/>
    </location>
</feature>
<name>A0A164WN03_9AGAM</name>
<evidence type="ECO:0008006" key="4">
    <source>
        <dbReference type="Google" id="ProtNLM"/>
    </source>
</evidence>
<proteinExistence type="predicted"/>
<reference evidence="2 3" key="1">
    <citation type="journal article" date="2016" name="Mol. Biol. Evol.">
        <title>Comparative Genomics of Early-Diverging Mushroom-Forming Fungi Provides Insights into the Origins of Lignocellulose Decay Capabilities.</title>
        <authorList>
            <person name="Nagy L.G."/>
            <person name="Riley R."/>
            <person name="Tritt A."/>
            <person name="Adam C."/>
            <person name="Daum C."/>
            <person name="Floudas D."/>
            <person name="Sun H."/>
            <person name="Yadav J.S."/>
            <person name="Pangilinan J."/>
            <person name="Larsson K.H."/>
            <person name="Matsuura K."/>
            <person name="Barry K."/>
            <person name="Labutti K."/>
            <person name="Kuo R."/>
            <person name="Ohm R.A."/>
            <person name="Bhattacharya S.S."/>
            <person name="Shirouzu T."/>
            <person name="Yoshinaga Y."/>
            <person name="Martin F.M."/>
            <person name="Grigoriev I.V."/>
            <person name="Hibbett D.S."/>
        </authorList>
    </citation>
    <scope>NUCLEOTIDE SEQUENCE [LARGE SCALE GENOMIC DNA]</scope>
    <source>
        <strain evidence="2 3">HHB9708</strain>
    </source>
</reference>
<evidence type="ECO:0000313" key="3">
    <source>
        <dbReference type="Proteomes" id="UP000076722"/>
    </source>
</evidence>
<organism evidence="2 3">
    <name type="scientific">Sistotremastrum niveocremeum HHB9708</name>
    <dbReference type="NCBI Taxonomy" id="1314777"/>
    <lineage>
        <taxon>Eukaryota</taxon>
        <taxon>Fungi</taxon>
        <taxon>Dikarya</taxon>
        <taxon>Basidiomycota</taxon>
        <taxon>Agaricomycotina</taxon>
        <taxon>Agaricomycetes</taxon>
        <taxon>Sistotremastrales</taxon>
        <taxon>Sistotremastraceae</taxon>
        <taxon>Sertulicium</taxon>
        <taxon>Sertulicium niveocremeum</taxon>
    </lineage>
</organism>
<evidence type="ECO:0000313" key="2">
    <source>
        <dbReference type="EMBL" id="KZS95195.1"/>
    </source>
</evidence>
<keyword evidence="3" id="KW-1185">Reference proteome</keyword>
<dbReference type="Proteomes" id="UP000076722">
    <property type="component" value="Unassembled WGS sequence"/>
</dbReference>
<evidence type="ECO:0000256" key="1">
    <source>
        <dbReference type="SAM" id="SignalP"/>
    </source>
</evidence>
<keyword evidence="1" id="KW-0732">Signal</keyword>